<gene>
    <name evidence="1" type="ORF">NC99_26290</name>
</gene>
<proteinExistence type="predicted"/>
<organism evidence="1 2">
    <name type="scientific">Sunxiuqinia dokdonensis</name>
    <dbReference type="NCBI Taxonomy" id="1409788"/>
    <lineage>
        <taxon>Bacteria</taxon>
        <taxon>Pseudomonadati</taxon>
        <taxon>Bacteroidota</taxon>
        <taxon>Bacteroidia</taxon>
        <taxon>Marinilabiliales</taxon>
        <taxon>Prolixibacteraceae</taxon>
        <taxon>Sunxiuqinia</taxon>
    </lineage>
</organism>
<evidence type="ECO:0000313" key="1">
    <source>
        <dbReference type="EMBL" id="KOH44550.1"/>
    </source>
</evidence>
<dbReference type="STRING" id="1409788.NC99_26290"/>
<accession>A0A0L8V7U2</accession>
<name>A0A0L8V7U2_9BACT</name>
<dbReference type="EMBL" id="LGIA01000160">
    <property type="protein sequence ID" value="KOH44550.1"/>
    <property type="molecule type" value="Genomic_DNA"/>
</dbReference>
<dbReference type="Proteomes" id="UP000036958">
    <property type="component" value="Unassembled WGS sequence"/>
</dbReference>
<dbReference type="AlphaFoldDB" id="A0A0L8V7U2"/>
<protein>
    <submittedName>
        <fullName evidence="1">Uncharacterized protein</fullName>
    </submittedName>
</protein>
<sequence>MLQLVIFPEPVIVYFDSWSNHYSFDFTDHSLSRGPPALG</sequence>
<evidence type="ECO:0000313" key="2">
    <source>
        <dbReference type="Proteomes" id="UP000036958"/>
    </source>
</evidence>
<reference evidence="2" key="1">
    <citation type="submission" date="2015-07" db="EMBL/GenBank/DDBJ databases">
        <title>Genome sequencing of Sunxiuqinia dokdonensis strain SK.</title>
        <authorList>
            <person name="Ahn S."/>
            <person name="Kim B.-C."/>
        </authorList>
    </citation>
    <scope>NUCLEOTIDE SEQUENCE [LARGE SCALE GENOMIC DNA]</scope>
    <source>
        <strain evidence="2">SK</strain>
    </source>
</reference>
<comment type="caution">
    <text evidence="1">The sequence shown here is derived from an EMBL/GenBank/DDBJ whole genome shotgun (WGS) entry which is preliminary data.</text>
</comment>
<keyword evidence="2" id="KW-1185">Reference proteome</keyword>